<dbReference type="Proteomes" id="UP000886501">
    <property type="component" value="Unassembled WGS sequence"/>
</dbReference>
<accession>A0ACB6ZX63</accession>
<protein>
    <submittedName>
        <fullName evidence="1">Uncharacterized protein</fullName>
    </submittedName>
</protein>
<evidence type="ECO:0000313" key="1">
    <source>
        <dbReference type="EMBL" id="KAF9654127.1"/>
    </source>
</evidence>
<name>A0ACB6ZX63_THEGA</name>
<comment type="caution">
    <text evidence="1">The sequence shown here is derived from an EMBL/GenBank/DDBJ whole genome shotgun (WGS) entry which is preliminary data.</text>
</comment>
<organism evidence="1 2">
    <name type="scientific">Thelephora ganbajun</name>
    <name type="common">Ganba fungus</name>
    <dbReference type="NCBI Taxonomy" id="370292"/>
    <lineage>
        <taxon>Eukaryota</taxon>
        <taxon>Fungi</taxon>
        <taxon>Dikarya</taxon>
        <taxon>Basidiomycota</taxon>
        <taxon>Agaricomycotina</taxon>
        <taxon>Agaricomycetes</taxon>
        <taxon>Thelephorales</taxon>
        <taxon>Thelephoraceae</taxon>
        <taxon>Thelephora</taxon>
    </lineage>
</organism>
<gene>
    <name evidence="1" type="ORF">BDM02DRAFT_3152589</name>
</gene>
<proteinExistence type="predicted"/>
<evidence type="ECO:0000313" key="2">
    <source>
        <dbReference type="Proteomes" id="UP000886501"/>
    </source>
</evidence>
<sequence>MAHPIPTYAQPHGTLAPGQTISVNKYTVQVERYLSQGGFAHVYLVRTSAPVYGTTHHVLKRIAVANDSMLTDVKKEVDIMRILKGHPNIVHLIDAAWHRLSNGTYEVFILMEFCPGGGIIDMMNRRLRERLTEAEILTIFVDVCEGVAAMHNLKPALLHRDLKVENILQASATSFKLCDFGSATIVNPKPPSTTQEIRALEADLNRHTTLQYRAPEMVDPFMRRPVDEKSDVWALGVLLYKLCYYTTPFEEHGPLAILNVQYKIPPYPVYSSHMIALIASMLREHGAQRPAIFEILNNVHRLRGTKSRFTYTISEQAPLSPRSTNFGGTKAMLDDLVTYKPQSPVSTTTKNNGIQAREKVFEAIAPMRRGRPGASPAPRSRSTSPRKEPTKSGISATVPGPVLSIDKDQAWKLTPKDNAFVRGHKSGLVTSGAWKVKPSTSPDPSSKGRDTTTLSPGFDNDFFTNGFGDSFGGSSLALDFSNDRSKAAPIPIPKPQLSGVLPTSQEPPRVGTSRSYKAKDAFEGLGLAEKPPAPTLAEARMARTGLALPLEQSFTPRRLSPKPQSSPQPQPIPILPQPVSENAPAEERFPSIEDLDRISGPKPSYSIGLSQSSLSKGTCGKLKPPTDTPTGLGSRPQTVTDAFKHDGKDGVSGEISSSQITGRLQSTRPPLARGYTTTSTTSFSNPKEATDSLANLLSRPSAAGTSSPSRDWLTGDDQENILSRFNTSVGVMPGADGTPGEPVLRESPSKRASFIEKNPHLIVQPLEGNVEQVILPETALPSTLNSSTSTATHPIKFVNNRGVHLPEINGDVTAKGSGLSDNWSPLSPVMPKGQLPRKPSVGSVSSDDGPEDPDGGFGTLKELKRSGQKRADISSKPKRRQSSVHDLVDLWGGSNLLDKDRDKRNRPEPEISRSSFFPSGPDTSAGVAGLPRSSSPAHQSLQSSISDRIPASSRLISPVVDPERKPTSSTVAPRMVNPTLRPSPSSNTQPQPRSRPQSMLIFPSSKSVGGEAGLSPSLAVPLDREGIRTISRSRRTSITDMVQRYEGIGGPGTKSPSLPGMPVLSPSVPPKPNEGQNIGSSHTRFIKVSPTNSPVIRQGLSLNVPEDDKIGLPRSRTSPTHKTSPRRSPIEPGRSSSSQLTQQLSPGEDASEPKSPSPERQYAGVSKLIDQWQKKAEESNSPNARKPGGIGAKRFGVGVGGGR</sequence>
<reference evidence="1" key="2">
    <citation type="journal article" date="2020" name="Nat. Commun.">
        <title>Large-scale genome sequencing of mycorrhizal fungi provides insights into the early evolution of symbiotic traits.</title>
        <authorList>
            <person name="Miyauchi S."/>
            <person name="Kiss E."/>
            <person name="Kuo A."/>
            <person name="Drula E."/>
            <person name="Kohler A."/>
            <person name="Sanchez-Garcia M."/>
            <person name="Morin E."/>
            <person name="Andreopoulos B."/>
            <person name="Barry K.W."/>
            <person name="Bonito G."/>
            <person name="Buee M."/>
            <person name="Carver A."/>
            <person name="Chen C."/>
            <person name="Cichocki N."/>
            <person name="Clum A."/>
            <person name="Culley D."/>
            <person name="Crous P.W."/>
            <person name="Fauchery L."/>
            <person name="Girlanda M."/>
            <person name="Hayes R.D."/>
            <person name="Keri Z."/>
            <person name="LaButti K."/>
            <person name="Lipzen A."/>
            <person name="Lombard V."/>
            <person name="Magnuson J."/>
            <person name="Maillard F."/>
            <person name="Murat C."/>
            <person name="Nolan M."/>
            <person name="Ohm R.A."/>
            <person name="Pangilinan J."/>
            <person name="Pereira M.F."/>
            <person name="Perotto S."/>
            <person name="Peter M."/>
            <person name="Pfister S."/>
            <person name="Riley R."/>
            <person name="Sitrit Y."/>
            <person name="Stielow J.B."/>
            <person name="Szollosi G."/>
            <person name="Zifcakova L."/>
            <person name="Stursova M."/>
            <person name="Spatafora J.W."/>
            <person name="Tedersoo L."/>
            <person name="Vaario L.M."/>
            <person name="Yamada A."/>
            <person name="Yan M."/>
            <person name="Wang P."/>
            <person name="Xu J."/>
            <person name="Bruns T."/>
            <person name="Baldrian P."/>
            <person name="Vilgalys R."/>
            <person name="Dunand C."/>
            <person name="Henrissat B."/>
            <person name="Grigoriev I.V."/>
            <person name="Hibbett D."/>
            <person name="Nagy L.G."/>
            <person name="Martin F.M."/>
        </authorList>
    </citation>
    <scope>NUCLEOTIDE SEQUENCE</scope>
    <source>
        <strain evidence="1">P2</strain>
    </source>
</reference>
<dbReference type="EMBL" id="MU117961">
    <property type="protein sequence ID" value="KAF9654127.1"/>
    <property type="molecule type" value="Genomic_DNA"/>
</dbReference>
<keyword evidence="2" id="KW-1185">Reference proteome</keyword>
<reference evidence="1" key="1">
    <citation type="submission" date="2019-10" db="EMBL/GenBank/DDBJ databases">
        <authorList>
            <consortium name="DOE Joint Genome Institute"/>
            <person name="Kuo A."/>
            <person name="Miyauchi S."/>
            <person name="Kiss E."/>
            <person name="Drula E."/>
            <person name="Kohler A."/>
            <person name="Sanchez-Garcia M."/>
            <person name="Andreopoulos B."/>
            <person name="Barry K.W."/>
            <person name="Bonito G."/>
            <person name="Buee M."/>
            <person name="Carver A."/>
            <person name="Chen C."/>
            <person name="Cichocki N."/>
            <person name="Clum A."/>
            <person name="Culley D."/>
            <person name="Crous P.W."/>
            <person name="Fauchery L."/>
            <person name="Girlanda M."/>
            <person name="Hayes R."/>
            <person name="Keri Z."/>
            <person name="Labutti K."/>
            <person name="Lipzen A."/>
            <person name="Lombard V."/>
            <person name="Magnuson J."/>
            <person name="Maillard F."/>
            <person name="Morin E."/>
            <person name="Murat C."/>
            <person name="Nolan M."/>
            <person name="Ohm R."/>
            <person name="Pangilinan J."/>
            <person name="Pereira M."/>
            <person name="Perotto S."/>
            <person name="Peter M."/>
            <person name="Riley R."/>
            <person name="Sitrit Y."/>
            <person name="Stielow B."/>
            <person name="Szollosi G."/>
            <person name="Zifcakova L."/>
            <person name="Stursova M."/>
            <person name="Spatafora J.W."/>
            <person name="Tedersoo L."/>
            <person name="Vaario L.-M."/>
            <person name="Yamada A."/>
            <person name="Yan M."/>
            <person name="Wang P."/>
            <person name="Xu J."/>
            <person name="Bruns T."/>
            <person name="Baldrian P."/>
            <person name="Vilgalys R."/>
            <person name="Henrissat B."/>
            <person name="Grigoriev I.V."/>
            <person name="Hibbett D."/>
            <person name="Nagy L.G."/>
            <person name="Martin F.M."/>
        </authorList>
    </citation>
    <scope>NUCLEOTIDE SEQUENCE</scope>
    <source>
        <strain evidence="1">P2</strain>
    </source>
</reference>